<dbReference type="EMBL" id="BFEA01000323">
    <property type="protein sequence ID" value="GBG79624.1"/>
    <property type="molecule type" value="Genomic_DNA"/>
</dbReference>
<feature type="region of interest" description="Disordered" evidence="2">
    <location>
        <begin position="194"/>
        <end position="218"/>
    </location>
</feature>
<feature type="coiled-coil region" evidence="1">
    <location>
        <begin position="41"/>
        <end position="68"/>
    </location>
</feature>
<proteinExistence type="predicted"/>
<protein>
    <submittedName>
        <fullName evidence="3">Uncharacterized protein</fullName>
    </submittedName>
</protein>
<organism evidence="3 4">
    <name type="scientific">Chara braunii</name>
    <name type="common">Braun's stonewort</name>
    <dbReference type="NCBI Taxonomy" id="69332"/>
    <lineage>
        <taxon>Eukaryota</taxon>
        <taxon>Viridiplantae</taxon>
        <taxon>Streptophyta</taxon>
        <taxon>Charophyceae</taxon>
        <taxon>Charales</taxon>
        <taxon>Characeae</taxon>
        <taxon>Chara</taxon>
    </lineage>
</organism>
<keyword evidence="4" id="KW-1185">Reference proteome</keyword>
<dbReference type="Gramene" id="GBG79624">
    <property type="protein sequence ID" value="GBG79624"/>
    <property type="gene ID" value="CBR_g29773"/>
</dbReference>
<gene>
    <name evidence="3" type="ORF">CBR_g29773</name>
</gene>
<reference evidence="3 4" key="1">
    <citation type="journal article" date="2018" name="Cell">
        <title>The Chara Genome: Secondary Complexity and Implications for Plant Terrestrialization.</title>
        <authorList>
            <person name="Nishiyama T."/>
            <person name="Sakayama H."/>
            <person name="Vries J.D."/>
            <person name="Buschmann H."/>
            <person name="Saint-Marcoux D."/>
            <person name="Ullrich K.K."/>
            <person name="Haas F.B."/>
            <person name="Vanderstraeten L."/>
            <person name="Becker D."/>
            <person name="Lang D."/>
            <person name="Vosolsobe S."/>
            <person name="Rombauts S."/>
            <person name="Wilhelmsson P.K.I."/>
            <person name="Janitza P."/>
            <person name="Kern R."/>
            <person name="Heyl A."/>
            <person name="Rumpler F."/>
            <person name="Villalobos L.I.A.C."/>
            <person name="Clay J.M."/>
            <person name="Skokan R."/>
            <person name="Toyoda A."/>
            <person name="Suzuki Y."/>
            <person name="Kagoshima H."/>
            <person name="Schijlen E."/>
            <person name="Tajeshwar N."/>
            <person name="Catarino B."/>
            <person name="Hetherington A.J."/>
            <person name="Saltykova A."/>
            <person name="Bonnot C."/>
            <person name="Breuninger H."/>
            <person name="Symeonidi A."/>
            <person name="Radhakrishnan G.V."/>
            <person name="Van Nieuwerburgh F."/>
            <person name="Deforce D."/>
            <person name="Chang C."/>
            <person name="Karol K.G."/>
            <person name="Hedrich R."/>
            <person name="Ulvskov P."/>
            <person name="Glockner G."/>
            <person name="Delwiche C.F."/>
            <person name="Petrasek J."/>
            <person name="Van de Peer Y."/>
            <person name="Friml J."/>
            <person name="Beilby M."/>
            <person name="Dolan L."/>
            <person name="Kohara Y."/>
            <person name="Sugano S."/>
            <person name="Fujiyama A."/>
            <person name="Delaux P.-M."/>
            <person name="Quint M."/>
            <person name="TheiBen G."/>
            <person name="Hagemann M."/>
            <person name="Harholt J."/>
            <person name="Dunand C."/>
            <person name="Zachgo S."/>
            <person name="Langdale J."/>
            <person name="Maumus F."/>
            <person name="Straeten D.V.D."/>
            <person name="Gould S.B."/>
            <person name="Rensing S.A."/>
        </authorList>
    </citation>
    <scope>NUCLEOTIDE SEQUENCE [LARGE SCALE GENOMIC DNA]</scope>
    <source>
        <strain evidence="3 4">S276</strain>
    </source>
</reference>
<keyword evidence="1" id="KW-0175">Coiled coil</keyword>
<evidence type="ECO:0000256" key="2">
    <source>
        <dbReference type="SAM" id="MobiDB-lite"/>
    </source>
</evidence>
<sequence length="311" mass="35566">MTEVCESILGKKIAPTENVCAEISTELRRQAIAVGKKPVQEGSQESEIERLRRENEEMKIAMRISLADKEIDLLKQDNITLSKGIVKLRDEVNALRRGGEKRNAKVVTEKSPPVEPARVKLRVVDRDLTPEDIAKMADVYRKLRNDKDYAEREVAAMKERINRLKTRTSPPVVRRRFALRGVQHTNLRKKMAQLVDEPEEDTEAESSPPTVRFEKRTDETRPTFTKRFFLESSKLRKNKIEKLCLEEGLPYTTSIRGSMADLPERYGATTFPQLRRRVVIEEEKEVGDDDDHSVDIAEGEPSNHAEGISNC</sequence>
<evidence type="ECO:0000313" key="3">
    <source>
        <dbReference type="EMBL" id="GBG79624.1"/>
    </source>
</evidence>
<dbReference type="AlphaFoldDB" id="A0A388LBG2"/>
<evidence type="ECO:0000256" key="1">
    <source>
        <dbReference type="SAM" id="Coils"/>
    </source>
</evidence>
<evidence type="ECO:0000313" key="4">
    <source>
        <dbReference type="Proteomes" id="UP000265515"/>
    </source>
</evidence>
<feature type="coiled-coil region" evidence="1">
    <location>
        <begin position="133"/>
        <end position="167"/>
    </location>
</feature>
<name>A0A388LBG2_CHABU</name>
<feature type="compositionally biased region" description="Acidic residues" evidence="2">
    <location>
        <begin position="282"/>
        <end position="292"/>
    </location>
</feature>
<comment type="caution">
    <text evidence="3">The sequence shown here is derived from an EMBL/GenBank/DDBJ whole genome shotgun (WGS) entry which is preliminary data.</text>
</comment>
<dbReference type="Proteomes" id="UP000265515">
    <property type="component" value="Unassembled WGS sequence"/>
</dbReference>
<accession>A0A388LBG2</accession>
<feature type="region of interest" description="Disordered" evidence="2">
    <location>
        <begin position="282"/>
        <end position="311"/>
    </location>
</feature>